<gene>
    <name evidence="2" type="ORF">Daesc_001301</name>
</gene>
<organism evidence="2 3">
    <name type="scientific">Daldinia eschscholtzii</name>
    <dbReference type="NCBI Taxonomy" id="292717"/>
    <lineage>
        <taxon>Eukaryota</taxon>
        <taxon>Fungi</taxon>
        <taxon>Dikarya</taxon>
        <taxon>Ascomycota</taxon>
        <taxon>Pezizomycotina</taxon>
        <taxon>Sordariomycetes</taxon>
        <taxon>Xylariomycetidae</taxon>
        <taxon>Xylariales</taxon>
        <taxon>Hypoxylaceae</taxon>
        <taxon>Daldinia</taxon>
    </lineage>
</organism>
<name>A0AAX6N0Q4_9PEZI</name>
<evidence type="ECO:0000313" key="3">
    <source>
        <dbReference type="Proteomes" id="UP001369815"/>
    </source>
</evidence>
<dbReference type="Proteomes" id="UP001369815">
    <property type="component" value="Unassembled WGS sequence"/>
</dbReference>
<reference evidence="2 3" key="1">
    <citation type="journal article" date="2024" name="Front Chem Biol">
        <title>Unveiling the potential of Daldinia eschscholtzii MFLUCC 19-0629 through bioactivity and bioinformatics studies for enhanced sustainable agriculture production.</title>
        <authorList>
            <person name="Brooks S."/>
            <person name="Weaver J.A."/>
            <person name="Klomchit A."/>
            <person name="Alharthi S.A."/>
            <person name="Onlamun T."/>
            <person name="Nurani R."/>
            <person name="Vong T.K."/>
            <person name="Alberti F."/>
            <person name="Greco C."/>
        </authorList>
    </citation>
    <scope>NUCLEOTIDE SEQUENCE [LARGE SCALE GENOMIC DNA]</scope>
    <source>
        <strain evidence="2">MFLUCC 19-0629</strain>
    </source>
</reference>
<feature type="region of interest" description="Disordered" evidence="1">
    <location>
        <begin position="68"/>
        <end position="197"/>
    </location>
</feature>
<keyword evidence="3" id="KW-1185">Reference proteome</keyword>
<sequence length="197" mass="21365">MLSRVQKISSGLEYQLKIHFGHFPLSHSLQTDSINLPKPQFTPQLIRNLDVAPQIESQGLGHTRINSEVLGNYSTTPRPRRTPAGTIPVHSPNPASPSLNLALHLPTWNPLEINPAPSQTPQDLPNLSESPGDRPGALPDLTSPSLPVATNRPDSEQLQIDPQCSHGLPRLAGTSRKPKRIPQGPLDRSGTRPGVSE</sequence>
<proteinExistence type="predicted"/>
<dbReference type="AlphaFoldDB" id="A0AAX6N0Q4"/>
<evidence type="ECO:0000313" key="2">
    <source>
        <dbReference type="EMBL" id="KAK6958500.1"/>
    </source>
</evidence>
<protein>
    <submittedName>
        <fullName evidence="2">Uncharacterized protein</fullName>
    </submittedName>
</protein>
<dbReference type="EMBL" id="JBANMG010000001">
    <property type="protein sequence ID" value="KAK6958500.1"/>
    <property type="molecule type" value="Genomic_DNA"/>
</dbReference>
<comment type="caution">
    <text evidence="2">The sequence shown here is derived from an EMBL/GenBank/DDBJ whole genome shotgun (WGS) entry which is preliminary data.</text>
</comment>
<accession>A0AAX6N0Q4</accession>
<evidence type="ECO:0000256" key="1">
    <source>
        <dbReference type="SAM" id="MobiDB-lite"/>
    </source>
</evidence>
<feature type="compositionally biased region" description="Polar residues" evidence="1">
    <location>
        <begin position="116"/>
        <end position="129"/>
    </location>
</feature>